<sequence>MEDYYICEIDGCDEQIRKGSLCHYHKSLTNRPCAWYYHKELGIASVEWCDKKVERFDNVSCEGCEDHIDPKDGIEIIERLTGLNQG</sequence>
<comment type="caution">
    <text evidence="1">The sequence shown here is derived from an EMBL/GenBank/DDBJ whole genome shotgun (WGS) entry which is preliminary data.</text>
</comment>
<name>A0A4R6LE30_9FIRM</name>
<dbReference type="EMBL" id="SNWX01000032">
    <property type="protein sequence ID" value="TDO77706.1"/>
    <property type="molecule type" value="Genomic_DNA"/>
</dbReference>
<gene>
    <name evidence="1" type="ORF">DFR79_13238</name>
</gene>
<evidence type="ECO:0000313" key="2">
    <source>
        <dbReference type="Proteomes" id="UP000295064"/>
    </source>
</evidence>
<reference evidence="1 2" key="1">
    <citation type="submission" date="2019-03" db="EMBL/GenBank/DDBJ databases">
        <title>Subsurface microbial communities from deep shales in Ohio and West Virginia, USA.</title>
        <authorList>
            <person name="Wrighton K."/>
        </authorList>
    </citation>
    <scope>NUCLEOTIDE SEQUENCE [LARGE SCALE GENOMIC DNA]</scope>
    <source>
        <strain evidence="1 2">MA284_T2</strain>
    </source>
</reference>
<dbReference type="AlphaFoldDB" id="A0A4R6LE30"/>
<dbReference type="RefSeq" id="WP_133516086.1">
    <property type="nucleotide sequence ID" value="NZ_SNWX01000032.1"/>
</dbReference>
<proteinExistence type="predicted"/>
<organism evidence="1 2">
    <name type="scientific">Halanaerobium saccharolyticum</name>
    <dbReference type="NCBI Taxonomy" id="43595"/>
    <lineage>
        <taxon>Bacteria</taxon>
        <taxon>Bacillati</taxon>
        <taxon>Bacillota</taxon>
        <taxon>Clostridia</taxon>
        <taxon>Halanaerobiales</taxon>
        <taxon>Halanaerobiaceae</taxon>
        <taxon>Halanaerobium</taxon>
    </lineage>
</organism>
<dbReference type="Proteomes" id="UP000295064">
    <property type="component" value="Unassembled WGS sequence"/>
</dbReference>
<evidence type="ECO:0000313" key="1">
    <source>
        <dbReference type="EMBL" id="TDO77706.1"/>
    </source>
</evidence>
<protein>
    <submittedName>
        <fullName evidence="1">Uncharacterized protein</fullName>
    </submittedName>
</protein>
<accession>A0A4R6LE30</accession>